<dbReference type="Pfam" id="PF06030">
    <property type="entry name" value="WxLIP_PGBD"/>
    <property type="match status" value="1"/>
</dbReference>
<dbReference type="Pfam" id="PF11797">
    <property type="entry name" value="WxLIP_HBD"/>
    <property type="match status" value="1"/>
</dbReference>
<feature type="domain" description="WxL Interacting Protein host binding" evidence="4">
    <location>
        <begin position="158"/>
        <end position="294"/>
    </location>
</feature>
<evidence type="ECO:0000256" key="2">
    <source>
        <dbReference type="SAM" id="SignalP"/>
    </source>
</evidence>
<dbReference type="STRING" id="154621.RV11_GL000703"/>
<keyword evidence="1" id="KW-0472">Membrane</keyword>
<dbReference type="HOGENOM" id="CLU_051987_2_0_9"/>
<sequence length="332" mass="37476">MKKKYIIFGMTLFSLLTFSKTGFAEKMDFGVQTIPSENQIDKTKSYFDLRVKPGEKQTISLSLSNSSDKEITVAIETNTAVTNRNGIIDYKQSDVKADNTLTYEFSDLISGEKKIVLPAKKTKKVDFQLNIPKKEFDGTILGGIYMKKIETEQEKEKQKNVQIKNEYSVAVGVELSENDNKVKSELTLNDVHPDLENYRTAVTANIQNTQPKLEGKMKVVAQITKKGQKKVIHSTEKENMKMAPNSNFDFPISWDNEPLEPGVYTVNLAIQTNNGKWQLTKDFEIKASESKALNSEAVELKKDNQFVYIVVGSLLVVIILVLLFLLSKKKKA</sequence>
<dbReference type="eggNOG" id="COG4072">
    <property type="taxonomic scope" value="Bacteria"/>
</dbReference>
<evidence type="ECO:0000256" key="1">
    <source>
        <dbReference type="SAM" id="Phobius"/>
    </source>
</evidence>
<dbReference type="Proteomes" id="UP000013785">
    <property type="component" value="Unassembled WGS sequence"/>
</dbReference>
<evidence type="ECO:0000259" key="4">
    <source>
        <dbReference type="Pfam" id="PF11797"/>
    </source>
</evidence>
<keyword evidence="6" id="KW-1185">Reference proteome</keyword>
<dbReference type="OrthoDB" id="2148359at2"/>
<feature type="transmembrane region" description="Helical" evidence="1">
    <location>
        <begin position="306"/>
        <end position="326"/>
    </location>
</feature>
<organism evidence="5 6">
    <name type="scientific">Enterococcus phoeniculicola ATCC BAA-412</name>
    <dbReference type="NCBI Taxonomy" id="1158610"/>
    <lineage>
        <taxon>Bacteria</taxon>
        <taxon>Bacillati</taxon>
        <taxon>Bacillota</taxon>
        <taxon>Bacilli</taxon>
        <taxon>Lactobacillales</taxon>
        <taxon>Enterococcaceae</taxon>
        <taxon>Enterococcus</taxon>
    </lineage>
</organism>
<comment type="caution">
    <text evidence="5">The sequence shown here is derived from an EMBL/GenBank/DDBJ whole genome shotgun (WGS) entry which is preliminary data.</text>
</comment>
<accession>R3TNB9</accession>
<keyword evidence="2" id="KW-0732">Signal</keyword>
<dbReference type="PATRIC" id="fig|1158610.3.peg.2868"/>
<dbReference type="InterPro" id="IPR010317">
    <property type="entry name" value="WxLIP_PGBD"/>
</dbReference>
<feature type="chain" id="PRO_5004369526" evidence="2">
    <location>
        <begin position="25"/>
        <end position="332"/>
    </location>
</feature>
<protein>
    <submittedName>
        <fullName evidence="5">Uncharacterized protein</fullName>
    </submittedName>
</protein>
<dbReference type="EMBL" id="AJAT01000017">
    <property type="protein sequence ID" value="EOL42533.1"/>
    <property type="molecule type" value="Genomic_DNA"/>
</dbReference>
<feature type="signal peptide" evidence="2">
    <location>
        <begin position="1"/>
        <end position="24"/>
    </location>
</feature>
<gene>
    <name evidence="5" type="ORF">UC3_02885</name>
</gene>
<feature type="domain" description="WxL Interacting Protein peptidoglycan binding" evidence="3">
    <location>
        <begin position="29"/>
        <end position="148"/>
    </location>
</feature>
<evidence type="ECO:0000313" key="6">
    <source>
        <dbReference type="Proteomes" id="UP000013785"/>
    </source>
</evidence>
<dbReference type="RefSeq" id="WP_010769520.1">
    <property type="nucleotide sequence ID" value="NZ_ASWE01000001.1"/>
</dbReference>
<keyword evidence="1" id="KW-0812">Transmembrane</keyword>
<dbReference type="InterPro" id="IPR021759">
    <property type="entry name" value="WxLIP_HBD"/>
</dbReference>
<name>R3TNB9_9ENTE</name>
<dbReference type="AlphaFoldDB" id="R3TNB9"/>
<evidence type="ECO:0000313" key="5">
    <source>
        <dbReference type="EMBL" id="EOL42533.1"/>
    </source>
</evidence>
<proteinExistence type="predicted"/>
<evidence type="ECO:0000259" key="3">
    <source>
        <dbReference type="Pfam" id="PF06030"/>
    </source>
</evidence>
<keyword evidence="1" id="KW-1133">Transmembrane helix</keyword>
<reference evidence="5 6" key="1">
    <citation type="submission" date="2013-02" db="EMBL/GenBank/DDBJ databases">
        <title>The Genome Sequence of Enterococcus phoeniculicola BAA-412.</title>
        <authorList>
            <consortium name="The Broad Institute Genome Sequencing Platform"/>
            <consortium name="The Broad Institute Genome Sequencing Center for Infectious Disease"/>
            <person name="Earl A.M."/>
            <person name="Gilmore M.S."/>
            <person name="Lebreton F."/>
            <person name="Walker B."/>
            <person name="Young S.K."/>
            <person name="Zeng Q."/>
            <person name="Gargeya S."/>
            <person name="Fitzgerald M."/>
            <person name="Haas B."/>
            <person name="Abouelleil A."/>
            <person name="Alvarado L."/>
            <person name="Arachchi H.M."/>
            <person name="Berlin A.M."/>
            <person name="Chapman S.B."/>
            <person name="Dewar J."/>
            <person name="Goldberg J."/>
            <person name="Griggs A."/>
            <person name="Gujja S."/>
            <person name="Hansen M."/>
            <person name="Howarth C."/>
            <person name="Imamovic A."/>
            <person name="Larimer J."/>
            <person name="McCowan C."/>
            <person name="Murphy C."/>
            <person name="Neiman D."/>
            <person name="Pearson M."/>
            <person name="Priest M."/>
            <person name="Roberts A."/>
            <person name="Saif S."/>
            <person name="Shea T."/>
            <person name="Sisk P."/>
            <person name="Sykes S."/>
            <person name="Wortman J."/>
            <person name="Nusbaum C."/>
            <person name="Birren B."/>
        </authorList>
    </citation>
    <scope>NUCLEOTIDE SEQUENCE [LARGE SCALE GENOMIC DNA]</scope>
    <source>
        <strain evidence="5 6">ATCC BAA-412</strain>
    </source>
</reference>